<protein>
    <recommendedName>
        <fullName evidence="3">YbaB/EbfC DNA-binding family protein</fullName>
    </recommendedName>
</protein>
<dbReference type="InterPro" id="IPR036894">
    <property type="entry name" value="YbaB-like_sf"/>
</dbReference>
<gene>
    <name evidence="1" type="ORF">GRQ65_17315</name>
</gene>
<keyword evidence="2" id="KW-1185">Reference proteome</keyword>
<proteinExistence type="predicted"/>
<comment type="caution">
    <text evidence="1">The sequence shown here is derived from an EMBL/GenBank/DDBJ whole genome shotgun (WGS) entry which is preliminary data.</text>
</comment>
<organism evidence="1 2">
    <name type="scientific">Nocardioides flavescens</name>
    <dbReference type="NCBI Taxonomy" id="2691959"/>
    <lineage>
        <taxon>Bacteria</taxon>
        <taxon>Bacillati</taxon>
        <taxon>Actinomycetota</taxon>
        <taxon>Actinomycetes</taxon>
        <taxon>Propionibacteriales</taxon>
        <taxon>Nocardioidaceae</taxon>
        <taxon>Nocardioides</taxon>
    </lineage>
</organism>
<evidence type="ECO:0008006" key="3">
    <source>
        <dbReference type="Google" id="ProtNLM"/>
    </source>
</evidence>
<dbReference type="RefSeq" id="WP_160879237.1">
    <property type="nucleotide sequence ID" value="NZ_WUEK01000011.1"/>
</dbReference>
<dbReference type="InterPro" id="IPR004401">
    <property type="entry name" value="YbaB/EbfC"/>
</dbReference>
<dbReference type="Gene3D" id="3.30.1310.10">
    <property type="entry name" value="Nucleoid-associated protein YbaB-like domain"/>
    <property type="match status" value="1"/>
</dbReference>
<dbReference type="SUPFAM" id="SSF82607">
    <property type="entry name" value="YbaB-like"/>
    <property type="match status" value="1"/>
</dbReference>
<accession>A0A6L7EX09</accession>
<dbReference type="Pfam" id="PF02575">
    <property type="entry name" value="YbaB_DNA_bd"/>
    <property type="match status" value="1"/>
</dbReference>
<sequence>MDAGANAAWIEQVQADSLSRLEAVEQMQQQLQGLTGSASSSDRTVQVTVTPAGALVDLHLDERALRGGADELAAEILALTGRATAEVALRVKEIVAGVIPETDVDDLLAGQVPASTRADVEAELAARRGGAAGEAER</sequence>
<evidence type="ECO:0000313" key="1">
    <source>
        <dbReference type="EMBL" id="MXG91310.1"/>
    </source>
</evidence>
<dbReference type="AlphaFoldDB" id="A0A6L7EX09"/>
<dbReference type="Proteomes" id="UP000473325">
    <property type="component" value="Unassembled WGS sequence"/>
</dbReference>
<name>A0A6L7EX09_9ACTN</name>
<dbReference type="GO" id="GO:0003677">
    <property type="term" value="F:DNA binding"/>
    <property type="evidence" value="ECO:0007669"/>
    <property type="project" value="InterPro"/>
</dbReference>
<reference evidence="1 2" key="1">
    <citation type="submission" date="2019-12" db="EMBL/GenBank/DDBJ databases">
        <authorList>
            <person name="Kun Z."/>
        </authorList>
    </citation>
    <scope>NUCLEOTIDE SEQUENCE [LARGE SCALE GENOMIC DNA]</scope>
    <source>
        <strain evidence="1 2">YIM 123512</strain>
    </source>
</reference>
<dbReference type="EMBL" id="WUEK01000011">
    <property type="protein sequence ID" value="MXG91310.1"/>
    <property type="molecule type" value="Genomic_DNA"/>
</dbReference>
<evidence type="ECO:0000313" key="2">
    <source>
        <dbReference type="Proteomes" id="UP000473325"/>
    </source>
</evidence>